<evidence type="ECO:0000313" key="22">
    <source>
        <dbReference type="EMBL" id="KAJ8030265.1"/>
    </source>
</evidence>
<dbReference type="InterPro" id="IPR053813">
    <property type="entry name" value="CATSPERD_beta-prop"/>
</dbReference>
<dbReference type="OrthoDB" id="8646292at2759"/>
<keyword evidence="7" id="KW-0282">Flagellum</keyword>
<keyword evidence="3" id="KW-1003">Cell membrane</keyword>
<comment type="caution">
    <text evidence="22">The sequence shown here is derived from an EMBL/GenBank/DDBJ whole genome shotgun (WGS) entry which is preliminary data.</text>
</comment>
<dbReference type="InterPro" id="IPR053814">
    <property type="entry name" value="CATSPERD/E_C"/>
</dbReference>
<evidence type="ECO:0000256" key="12">
    <source>
        <dbReference type="ARBA" id="ARBA00023157"/>
    </source>
</evidence>
<dbReference type="Pfam" id="PF15020">
    <property type="entry name" value="Beta-prop_CATSPERD"/>
    <property type="match status" value="1"/>
</dbReference>
<evidence type="ECO:0000256" key="19">
    <source>
        <dbReference type="SAM" id="Phobius"/>
    </source>
</evidence>
<name>A0A9Q1BP97_HOLLE</name>
<dbReference type="AlphaFoldDB" id="A0A9Q1BP97"/>
<evidence type="ECO:0000256" key="14">
    <source>
        <dbReference type="ARBA" id="ARBA00023273"/>
    </source>
</evidence>
<evidence type="ECO:0000256" key="11">
    <source>
        <dbReference type="ARBA" id="ARBA00023136"/>
    </source>
</evidence>
<dbReference type="GO" id="GO:0036128">
    <property type="term" value="C:CatSper complex"/>
    <property type="evidence" value="ECO:0007669"/>
    <property type="project" value="InterPro"/>
</dbReference>
<evidence type="ECO:0000256" key="10">
    <source>
        <dbReference type="ARBA" id="ARBA00023069"/>
    </source>
</evidence>
<keyword evidence="9 19" id="KW-1133">Transmembrane helix</keyword>
<evidence type="ECO:0000256" key="16">
    <source>
        <dbReference type="ARBA" id="ARBA00040129"/>
    </source>
</evidence>
<dbReference type="GO" id="GO:0030317">
    <property type="term" value="P:flagellated sperm motility"/>
    <property type="evidence" value="ECO:0007669"/>
    <property type="project" value="TreeGrafter"/>
</dbReference>
<feature type="domain" description="CATSPERD/E C-terminal" evidence="21">
    <location>
        <begin position="383"/>
        <end position="588"/>
    </location>
</feature>
<protein>
    <recommendedName>
        <fullName evidence="16">Cation channel sperm-associated auxiliary subunit delta</fullName>
    </recommendedName>
    <alternativeName>
        <fullName evidence="17">Transmembrane protein 146</fullName>
    </alternativeName>
</protein>
<evidence type="ECO:0000256" key="3">
    <source>
        <dbReference type="ARBA" id="ARBA00022475"/>
    </source>
</evidence>
<evidence type="ECO:0000256" key="8">
    <source>
        <dbReference type="ARBA" id="ARBA00022871"/>
    </source>
</evidence>
<keyword evidence="23" id="KW-1185">Reference proteome</keyword>
<evidence type="ECO:0000256" key="13">
    <source>
        <dbReference type="ARBA" id="ARBA00023180"/>
    </source>
</evidence>
<dbReference type="EMBL" id="JAIZAY010000013">
    <property type="protein sequence ID" value="KAJ8030265.1"/>
    <property type="molecule type" value="Genomic_DNA"/>
</dbReference>
<dbReference type="GO" id="GO:0048240">
    <property type="term" value="P:sperm capacitation"/>
    <property type="evidence" value="ECO:0007669"/>
    <property type="project" value="TreeGrafter"/>
</dbReference>
<evidence type="ECO:0000256" key="4">
    <source>
        <dbReference type="ARBA" id="ARBA00022692"/>
    </source>
</evidence>
<reference evidence="22" key="1">
    <citation type="submission" date="2021-10" db="EMBL/GenBank/DDBJ databases">
        <title>Tropical sea cucumber genome reveals ecological adaptation and Cuvierian tubules defense mechanism.</title>
        <authorList>
            <person name="Chen T."/>
        </authorList>
    </citation>
    <scope>NUCLEOTIDE SEQUENCE</scope>
    <source>
        <strain evidence="22">Nanhai2018</strain>
        <tissue evidence="22">Muscle</tissue>
    </source>
</reference>
<evidence type="ECO:0000256" key="5">
    <source>
        <dbReference type="ARBA" id="ARBA00022729"/>
    </source>
</evidence>
<keyword evidence="5" id="KW-0732">Signal</keyword>
<gene>
    <name evidence="22" type="ORF">HOLleu_26629</name>
</gene>
<evidence type="ECO:0000256" key="7">
    <source>
        <dbReference type="ARBA" id="ARBA00022846"/>
    </source>
</evidence>
<comment type="function">
    <text evidence="18">Auxiliary component of the CatSper complex, a complex involved in sperm cell hyperactivation. Sperm cell hyperactivation is needed for sperm motility which is essential late in the preparation of sperm for fertilization. Required for CATSPER1 stability before intraflagellar transport and/or incorporation of the CatSper complex channel into the flagellar membrane.</text>
</comment>
<dbReference type="InterPro" id="IPR028751">
    <property type="entry name" value="CATSPERD/E"/>
</dbReference>
<keyword evidence="6" id="KW-0221">Differentiation</keyword>
<evidence type="ECO:0000256" key="17">
    <source>
        <dbReference type="ARBA" id="ARBA00041424"/>
    </source>
</evidence>
<keyword evidence="14" id="KW-0966">Cell projection</keyword>
<keyword evidence="12" id="KW-1015">Disulfide bond</keyword>
<dbReference type="Proteomes" id="UP001152320">
    <property type="component" value="Chromosome 13"/>
</dbReference>
<organism evidence="22 23">
    <name type="scientific">Holothuria leucospilota</name>
    <name type="common">Black long sea cucumber</name>
    <name type="synonym">Mertensiothuria leucospilota</name>
    <dbReference type="NCBI Taxonomy" id="206669"/>
    <lineage>
        <taxon>Eukaryota</taxon>
        <taxon>Metazoa</taxon>
        <taxon>Echinodermata</taxon>
        <taxon>Eleutherozoa</taxon>
        <taxon>Echinozoa</taxon>
        <taxon>Holothuroidea</taxon>
        <taxon>Aspidochirotacea</taxon>
        <taxon>Aspidochirotida</taxon>
        <taxon>Holothuriidae</taxon>
        <taxon>Holothuria</taxon>
    </lineage>
</organism>
<keyword evidence="4 19" id="KW-0812">Transmembrane</keyword>
<accession>A0A9Q1BP97</accession>
<keyword evidence="8" id="KW-0744">Spermatogenesis</keyword>
<evidence type="ECO:0000256" key="1">
    <source>
        <dbReference type="ARBA" id="ARBA00010246"/>
    </source>
</evidence>
<comment type="similarity">
    <text evidence="1">Belongs to the CATSPERD family.</text>
</comment>
<feature type="domain" description="CATSPERD beta-propeller" evidence="20">
    <location>
        <begin position="6"/>
        <end position="224"/>
    </location>
</feature>
<keyword evidence="11 19" id="KW-0472">Membrane</keyword>
<evidence type="ECO:0000256" key="9">
    <source>
        <dbReference type="ARBA" id="ARBA00022989"/>
    </source>
</evidence>
<dbReference type="Pfam" id="PF22850">
    <property type="entry name" value="CATSPERD-E_C"/>
    <property type="match status" value="1"/>
</dbReference>
<feature type="transmembrane region" description="Helical" evidence="19">
    <location>
        <begin position="570"/>
        <end position="588"/>
    </location>
</feature>
<dbReference type="GO" id="GO:0097228">
    <property type="term" value="C:sperm principal piece"/>
    <property type="evidence" value="ECO:0007669"/>
    <property type="project" value="TreeGrafter"/>
</dbReference>
<evidence type="ECO:0000259" key="21">
    <source>
        <dbReference type="Pfam" id="PF22850"/>
    </source>
</evidence>
<evidence type="ECO:0000256" key="2">
    <source>
        <dbReference type="ARBA" id="ARBA00022473"/>
    </source>
</evidence>
<evidence type="ECO:0000256" key="15">
    <source>
        <dbReference type="ARBA" id="ARBA00037793"/>
    </source>
</evidence>
<dbReference type="PANTHER" id="PTHR33722">
    <property type="entry name" value="CATION CHANNEL SPERM-ASSOCIATED PROTEIN SUBUNIT DELTA-RELATED"/>
    <property type="match status" value="1"/>
</dbReference>
<keyword evidence="2" id="KW-0217">Developmental protein</keyword>
<evidence type="ECO:0000256" key="6">
    <source>
        <dbReference type="ARBA" id="ARBA00022782"/>
    </source>
</evidence>
<keyword evidence="13" id="KW-0325">Glycoprotein</keyword>
<proteinExistence type="inferred from homology"/>
<comment type="subcellular location">
    <subcellularLocation>
        <location evidence="15">Cell projection</location>
        <location evidence="15">Cilium</location>
        <location evidence="15">Flagellum membrane</location>
        <topology evidence="15">Single-pass type I membrane protein</topology>
    </subcellularLocation>
</comment>
<dbReference type="PANTHER" id="PTHR33722:SF1">
    <property type="entry name" value="CATION CHANNEL SPERM-ASSOCIATED AUXILIARY SUBUNIT DELTA"/>
    <property type="match status" value="1"/>
</dbReference>
<keyword evidence="10" id="KW-0969">Cilium</keyword>
<evidence type="ECO:0000256" key="18">
    <source>
        <dbReference type="ARBA" id="ARBA00046028"/>
    </source>
</evidence>
<sequence length="611" mass="68619">MESFAFCSDKLLFTIRGYLLSYDILTGSTLTVPLTENVTDVETGCCCCGWCESSGGVGVVWNRYQNVSSIVFHLSRDGGMTFQRKEIKSVGGCIQRAHILHSHSSVALLVRHNSNTARFWYYSYGQSKDVHLTGIPFSVFGRVQTVLVGAGDIEMLLWDEEKLHYSANGGQSFLPVYDTSLSRSVFVYSDHNRPVQILSDRTDSFVLVAHNGDIYIGKAGILPHIKKITQISVPPATAVSFSSEPSIVLWSLLNISDSTSDIQRVQLTGDLFYPLEGSAHVCKVIMSLLYLWQLPVTSDNPSIVNTDTDLTVSEIVDKGIRESKMTVNISLVASTLPIGEKESARGMSNIKISLLDPNPSCMASTSKTTHIVAGCPSYKSIRVRRDVYDPYFLQGTGDSDWSDLTVQYDYWKLGCPHRAYYGFVYKPVLELYEYNIFKEVVVTDFVLLEVHGMHNYHYTKTAEQAGCTRKPQSWLEMLSQQEEVNPYTAWTRENYEDCLSGSGATFDKQQSYEILSNGTSNGIKFSQYNGIYIFNVTVLDKDYSFCQLSTQFAVEVFGAFPKTQLSPLTIMMYTCLVGLIGTVLFYIIDVCYLRDGEEEEEEEVRRDSFPY</sequence>
<evidence type="ECO:0000313" key="23">
    <source>
        <dbReference type="Proteomes" id="UP001152320"/>
    </source>
</evidence>
<evidence type="ECO:0000259" key="20">
    <source>
        <dbReference type="Pfam" id="PF15020"/>
    </source>
</evidence>